<sequence>MATTTTTSDLHALRPVDLYQPLHNSIPEELLPRFDPVYVEYYNKYNAGRLHTHEVPIEEYRKNPAKYTISYGRAAGPDVYRITEQKCPVDGDEITVRIFEPKPPEDGNKKRAAYINFHGGGWVFGDLSKDHDFCKRIVHALDGDLVAFDVDYRLAPEHKFPIPVDDCWAAFNWVRTQKAEEFNLDPNRLAVGGISAGGHLAAVVGQLCRNANIPLAFQLLTVPVCDLHSVFTPEGEFDRDNCPYGSYREMEFAPALPMARMAFFHRHFLECPRPPKSEDDWKISPNLSTNFSNLAPALVFTAELDPLRDEGETYAAKMKAAGSPVELIRVPGVPHTFAHLDAILDAGKMYNEKVIEALKKYLRTVKEELSSACFAEPRKYRKVKREQGSPTQPMEKGCSATGISLFRVPPHTDPPKRPSKECFPMGHVIGKPHGLGEFPVFRLETRTLPVDDAAKTSAFDEQVAIVQIRMRKVRPVILTKALELVAKELCSGAIMMAPQQIVKVGF</sequence>
<dbReference type="Pfam" id="PF07859">
    <property type="entry name" value="Abhydrolase_3"/>
    <property type="match status" value="1"/>
</dbReference>
<evidence type="ECO:0000256" key="1">
    <source>
        <dbReference type="ARBA" id="ARBA00022801"/>
    </source>
</evidence>
<dbReference type="EC" id="3.1.1.-" evidence="3"/>
<keyword evidence="4" id="KW-1185">Reference proteome</keyword>
<dbReference type="GO" id="GO:0016787">
    <property type="term" value="F:hydrolase activity"/>
    <property type="evidence" value="ECO:0007669"/>
    <property type="project" value="UniProtKB-KW"/>
</dbReference>
<name>A0A0F4Z4S8_RASE3</name>
<dbReference type="Gene3D" id="3.40.50.1820">
    <property type="entry name" value="alpha/beta hydrolase"/>
    <property type="match status" value="1"/>
</dbReference>
<dbReference type="InterPro" id="IPR013094">
    <property type="entry name" value="AB_hydrolase_3"/>
</dbReference>
<keyword evidence="1 3" id="KW-0378">Hydrolase</keyword>
<dbReference type="EMBL" id="LASV01000045">
    <property type="protein sequence ID" value="KKA24878.1"/>
    <property type="molecule type" value="Genomic_DNA"/>
</dbReference>
<dbReference type="InterPro" id="IPR050300">
    <property type="entry name" value="GDXG_lipolytic_enzyme"/>
</dbReference>
<dbReference type="STRING" id="1408163.A0A0F4Z4S8"/>
<dbReference type="GeneID" id="25313445"/>
<comment type="caution">
    <text evidence="3">The sequence shown here is derived from an EMBL/GenBank/DDBJ whole genome shotgun (WGS) entry which is preliminary data.</text>
</comment>
<evidence type="ECO:0000313" key="3">
    <source>
        <dbReference type="EMBL" id="KKA24878.1"/>
    </source>
</evidence>
<dbReference type="InterPro" id="IPR029058">
    <property type="entry name" value="AB_hydrolase_fold"/>
</dbReference>
<dbReference type="Proteomes" id="UP000053958">
    <property type="component" value="Unassembled WGS sequence"/>
</dbReference>
<evidence type="ECO:0000313" key="4">
    <source>
        <dbReference type="Proteomes" id="UP000053958"/>
    </source>
</evidence>
<dbReference type="OrthoDB" id="408631at2759"/>
<feature type="domain" description="Alpha/beta hydrolase fold-3" evidence="2">
    <location>
        <begin position="115"/>
        <end position="338"/>
    </location>
</feature>
<dbReference type="SUPFAM" id="SSF53474">
    <property type="entry name" value="alpha/beta-Hydrolases"/>
    <property type="match status" value="1"/>
</dbReference>
<dbReference type="AlphaFoldDB" id="A0A0F4Z4S8"/>
<gene>
    <name evidence="3" type="ORF">T310_1094</name>
</gene>
<protein>
    <submittedName>
        <fullName evidence="3">Esterase P1-8LC</fullName>
        <ecNumber evidence="3">3.1.1.-</ecNumber>
    </submittedName>
</protein>
<evidence type="ECO:0000259" key="2">
    <source>
        <dbReference type="Pfam" id="PF07859"/>
    </source>
</evidence>
<reference evidence="3 4" key="1">
    <citation type="submission" date="2015-04" db="EMBL/GenBank/DDBJ databases">
        <authorList>
            <person name="Heijne W.H."/>
            <person name="Fedorova N.D."/>
            <person name="Nierman W.C."/>
            <person name="Vollebregt A.W."/>
            <person name="Zhao Z."/>
            <person name="Wu L."/>
            <person name="Kumar M."/>
            <person name="Stam H."/>
            <person name="van den Berg M.A."/>
            <person name="Pel H.J."/>
        </authorList>
    </citation>
    <scope>NUCLEOTIDE SEQUENCE [LARGE SCALE GENOMIC DNA]</scope>
    <source>
        <strain evidence="3 4">CBS 393.64</strain>
    </source>
</reference>
<organism evidence="3 4">
    <name type="scientific">Rasamsonia emersonii (strain ATCC 16479 / CBS 393.64 / IMI 116815)</name>
    <dbReference type="NCBI Taxonomy" id="1408163"/>
    <lineage>
        <taxon>Eukaryota</taxon>
        <taxon>Fungi</taxon>
        <taxon>Dikarya</taxon>
        <taxon>Ascomycota</taxon>
        <taxon>Pezizomycotina</taxon>
        <taxon>Eurotiomycetes</taxon>
        <taxon>Eurotiomycetidae</taxon>
        <taxon>Eurotiales</taxon>
        <taxon>Trichocomaceae</taxon>
        <taxon>Rasamsonia</taxon>
    </lineage>
</organism>
<dbReference type="RefSeq" id="XP_013331490.1">
    <property type="nucleotide sequence ID" value="XM_013476036.1"/>
</dbReference>
<dbReference type="PANTHER" id="PTHR48081">
    <property type="entry name" value="AB HYDROLASE SUPERFAMILY PROTEIN C4A8.06C"/>
    <property type="match status" value="1"/>
</dbReference>
<dbReference type="PANTHER" id="PTHR48081:SF8">
    <property type="entry name" value="ALPHA_BETA HYDROLASE FOLD-3 DOMAIN-CONTAINING PROTEIN-RELATED"/>
    <property type="match status" value="1"/>
</dbReference>
<accession>A0A0F4Z4S8</accession>
<proteinExistence type="predicted"/>